<proteinExistence type="predicted"/>
<name>A1AQR6_PELPD</name>
<organism evidence="3 4">
    <name type="scientific">Pelobacter propionicus (strain DSM 2379 / NBRC 103807 / OttBd1)</name>
    <dbReference type="NCBI Taxonomy" id="338966"/>
    <lineage>
        <taxon>Bacteria</taxon>
        <taxon>Pseudomonadati</taxon>
        <taxon>Thermodesulfobacteriota</taxon>
        <taxon>Desulfuromonadia</taxon>
        <taxon>Desulfuromonadales</taxon>
        <taxon>Desulfuromonadaceae</taxon>
        <taxon>Pelobacter</taxon>
    </lineage>
</organism>
<dbReference type="Pfam" id="PF01497">
    <property type="entry name" value="Peripla_BP_2"/>
    <property type="match status" value="1"/>
</dbReference>
<dbReference type="SUPFAM" id="SSF53807">
    <property type="entry name" value="Helical backbone' metal receptor"/>
    <property type="match status" value="1"/>
</dbReference>
<sequence length="327" mass="36973">MKSRLCHALLSLLILLPAFATPAAAFTYRDKMGRTVTVTTPVKRAVLYETYELLPVTGAWNQMAGLSRYAYSNDLLLAINANRLRRIPDAGSAMDTNAEVLLKLKPDVVLTWTVNPAAVRFLEHKGLTVISVYPESINELYGVMRMQGQLFGQEKRIESAIARMEGLFSLIRKRVAAIPPSQRKTALYLTGKQTRANGRIGVTNDLFNLMGLKNAGNEINERSCDVPLERIISWNPDLVFIWGSARYSAADLKGNPQWRHIRAVKNGAVFKEPKWGTWSPRLAPIALWMASRAYPERFRDIDIDKTIDRFYRDVYGIPYARAKQIEN</sequence>
<dbReference type="InterPro" id="IPR050902">
    <property type="entry name" value="ABC_Transporter_SBP"/>
</dbReference>
<dbReference type="Gene3D" id="3.40.50.1980">
    <property type="entry name" value="Nitrogenase molybdenum iron protein domain"/>
    <property type="match status" value="2"/>
</dbReference>
<dbReference type="EMBL" id="CP000482">
    <property type="protein sequence ID" value="ABK99686.1"/>
    <property type="molecule type" value="Genomic_DNA"/>
</dbReference>
<dbReference type="PROSITE" id="PS50983">
    <property type="entry name" value="FE_B12_PBP"/>
    <property type="match status" value="1"/>
</dbReference>
<dbReference type="PANTHER" id="PTHR30535:SF33">
    <property type="entry name" value="PERIPLASMIC BINDING PROTEIN"/>
    <property type="match status" value="1"/>
</dbReference>
<feature type="chain" id="PRO_5002632322" evidence="1">
    <location>
        <begin position="21"/>
        <end position="327"/>
    </location>
</feature>
<dbReference type="RefSeq" id="WP_011735952.1">
    <property type="nucleotide sequence ID" value="NC_008609.1"/>
</dbReference>
<evidence type="ECO:0000313" key="3">
    <source>
        <dbReference type="EMBL" id="ABK99686.1"/>
    </source>
</evidence>
<keyword evidence="4" id="KW-1185">Reference proteome</keyword>
<feature type="signal peptide" evidence="1">
    <location>
        <begin position="1"/>
        <end position="20"/>
    </location>
</feature>
<reference evidence="3 4" key="1">
    <citation type="submission" date="2006-10" db="EMBL/GenBank/DDBJ databases">
        <title>Complete sequence of chromosome of Pelobacter propionicus DSM 2379.</title>
        <authorList>
            <consortium name="US DOE Joint Genome Institute"/>
            <person name="Copeland A."/>
            <person name="Lucas S."/>
            <person name="Lapidus A."/>
            <person name="Barry K."/>
            <person name="Detter J.C."/>
            <person name="Glavina del Rio T."/>
            <person name="Hammon N."/>
            <person name="Israni S."/>
            <person name="Dalin E."/>
            <person name="Tice H."/>
            <person name="Pitluck S."/>
            <person name="Saunders E."/>
            <person name="Brettin T."/>
            <person name="Bruce D."/>
            <person name="Han C."/>
            <person name="Tapia R."/>
            <person name="Schmutz J."/>
            <person name="Larimer F."/>
            <person name="Land M."/>
            <person name="Hauser L."/>
            <person name="Kyrpides N."/>
            <person name="Kim E."/>
            <person name="Lovley D."/>
            <person name="Richardson P."/>
        </authorList>
    </citation>
    <scope>NUCLEOTIDE SEQUENCE [LARGE SCALE GENOMIC DNA]</scope>
    <source>
        <strain evidence="4">DSM 2379 / NBRC 103807 / OttBd1</strain>
    </source>
</reference>
<dbReference type="KEGG" id="ppd:Ppro_2078"/>
<dbReference type="eggNOG" id="COG0614">
    <property type="taxonomic scope" value="Bacteria"/>
</dbReference>
<feature type="domain" description="Fe/B12 periplasmic-binding" evidence="2">
    <location>
        <begin position="42"/>
        <end position="302"/>
    </location>
</feature>
<accession>A1AQR6</accession>
<evidence type="ECO:0000259" key="2">
    <source>
        <dbReference type="PROSITE" id="PS50983"/>
    </source>
</evidence>
<dbReference type="PANTHER" id="PTHR30535">
    <property type="entry name" value="VITAMIN B12-BINDING PROTEIN"/>
    <property type="match status" value="1"/>
</dbReference>
<dbReference type="HOGENOM" id="CLU_038034_13_3_7"/>
<dbReference type="InterPro" id="IPR002491">
    <property type="entry name" value="ABC_transptr_periplasmic_BD"/>
</dbReference>
<dbReference type="STRING" id="338966.Ppro_2078"/>
<evidence type="ECO:0000256" key="1">
    <source>
        <dbReference type="SAM" id="SignalP"/>
    </source>
</evidence>
<keyword evidence="1" id="KW-0732">Signal</keyword>
<dbReference type="Proteomes" id="UP000006732">
    <property type="component" value="Chromosome"/>
</dbReference>
<evidence type="ECO:0000313" key="4">
    <source>
        <dbReference type="Proteomes" id="UP000006732"/>
    </source>
</evidence>
<dbReference type="AlphaFoldDB" id="A1AQR6"/>
<dbReference type="OrthoDB" id="9775594at2"/>
<gene>
    <name evidence="3" type="ordered locus">Ppro_2078</name>
</gene>
<protein>
    <submittedName>
        <fullName evidence="3">Periplasmic binding protein</fullName>
    </submittedName>
</protein>